<dbReference type="InterPro" id="IPR016035">
    <property type="entry name" value="Acyl_Trfase/lysoPLipase"/>
</dbReference>
<dbReference type="Gene3D" id="3.40.366.10">
    <property type="entry name" value="Malonyl-Coenzyme A Acyl Carrier Protein, domain 2"/>
    <property type="match status" value="1"/>
</dbReference>
<sequence length="304" mass="31544">MSLAVLFPGQGNQREAMLPWLESQPVAAGVLASMGEAIGLDWRDRLADPGWASANRIAQPLLTGTSLAAWRCLAGLLPEPGVIAGYSVGELAAFAAAGAFDPEVAVPLSVTRAACMDAAGEGALLAVHGVNPGQRAAIAQRHGLALAIDACSETAIFGARKPAVDAAEAALTAHGVRTTRLAVEVASHTPLMSDAASAFAIRLARLDFTAPKAPIACNLTGAATRDPAELKRCLALQIASPVQWRTCMQTLAERGVTCALEIGPGAALSKMLMAEHPHIQARSVDEFRTPQGCAAWVHRALADR</sequence>
<dbReference type="InterPro" id="IPR014043">
    <property type="entry name" value="Acyl_transferase_dom"/>
</dbReference>
<dbReference type="Proteomes" id="UP000596827">
    <property type="component" value="Unassembled WGS sequence"/>
</dbReference>
<dbReference type="Gene3D" id="3.30.70.250">
    <property type="entry name" value="Malonyl-CoA ACP transacylase, ACP-binding"/>
    <property type="match status" value="1"/>
</dbReference>
<evidence type="ECO:0000313" key="2">
    <source>
        <dbReference type="EMBL" id="MBC5766397.1"/>
    </source>
</evidence>
<keyword evidence="2" id="KW-0012">Acyltransferase</keyword>
<feature type="domain" description="Malonyl-CoA:ACP transacylase (MAT)" evidence="1">
    <location>
        <begin position="6"/>
        <end position="300"/>
    </location>
</feature>
<dbReference type="SMART" id="SM00827">
    <property type="entry name" value="PKS_AT"/>
    <property type="match status" value="1"/>
</dbReference>
<keyword evidence="3" id="KW-1185">Reference proteome</keyword>
<proteinExistence type="predicted"/>
<name>A0A923MC89_9BURK</name>
<dbReference type="RefSeq" id="WP_187082870.1">
    <property type="nucleotide sequence ID" value="NZ_JACORU010000006.1"/>
</dbReference>
<dbReference type="Pfam" id="PF00698">
    <property type="entry name" value="Acyl_transf_1"/>
    <property type="match status" value="1"/>
</dbReference>
<dbReference type="PANTHER" id="PTHR42681">
    <property type="entry name" value="MALONYL-COA-ACYL CARRIER PROTEIN TRANSACYLASE, MITOCHONDRIAL"/>
    <property type="match status" value="1"/>
</dbReference>
<dbReference type="InterPro" id="IPR001227">
    <property type="entry name" value="Ac_transferase_dom_sf"/>
</dbReference>
<dbReference type="InterPro" id="IPR050858">
    <property type="entry name" value="Mal-CoA-ACP_Trans/PKS_FabD"/>
</dbReference>
<dbReference type="GO" id="GO:0005829">
    <property type="term" value="C:cytosol"/>
    <property type="evidence" value="ECO:0007669"/>
    <property type="project" value="TreeGrafter"/>
</dbReference>
<dbReference type="GO" id="GO:0006633">
    <property type="term" value="P:fatty acid biosynthetic process"/>
    <property type="evidence" value="ECO:0007669"/>
    <property type="project" value="TreeGrafter"/>
</dbReference>
<organism evidence="2 3">
    <name type="scientific">Ramlibacter albus</name>
    <dbReference type="NCBI Taxonomy" id="2079448"/>
    <lineage>
        <taxon>Bacteria</taxon>
        <taxon>Pseudomonadati</taxon>
        <taxon>Pseudomonadota</taxon>
        <taxon>Betaproteobacteria</taxon>
        <taxon>Burkholderiales</taxon>
        <taxon>Comamonadaceae</taxon>
        <taxon>Ramlibacter</taxon>
    </lineage>
</organism>
<keyword evidence="2" id="KW-0808">Transferase</keyword>
<protein>
    <submittedName>
        <fullName evidence="2">Acyltransferase domain-containing protein</fullName>
    </submittedName>
</protein>
<dbReference type="SUPFAM" id="SSF52151">
    <property type="entry name" value="FabD/lysophospholipase-like"/>
    <property type="match status" value="1"/>
</dbReference>
<dbReference type="PANTHER" id="PTHR42681:SF6">
    <property type="entry name" value="BLL0263 PROTEIN"/>
    <property type="match status" value="1"/>
</dbReference>
<evidence type="ECO:0000313" key="3">
    <source>
        <dbReference type="Proteomes" id="UP000596827"/>
    </source>
</evidence>
<dbReference type="GO" id="GO:0004314">
    <property type="term" value="F:[acyl-carrier-protein] S-malonyltransferase activity"/>
    <property type="evidence" value="ECO:0007669"/>
    <property type="project" value="TreeGrafter"/>
</dbReference>
<dbReference type="AlphaFoldDB" id="A0A923MC89"/>
<dbReference type="EMBL" id="JACORU010000006">
    <property type="protein sequence ID" value="MBC5766397.1"/>
    <property type="molecule type" value="Genomic_DNA"/>
</dbReference>
<accession>A0A923MC89</accession>
<evidence type="ECO:0000259" key="1">
    <source>
        <dbReference type="SMART" id="SM00827"/>
    </source>
</evidence>
<comment type="caution">
    <text evidence="2">The sequence shown here is derived from an EMBL/GenBank/DDBJ whole genome shotgun (WGS) entry which is preliminary data.</text>
</comment>
<reference evidence="2" key="1">
    <citation type="submission" date="2020-08" db="EMBL/GenBank/DDBJ databases">
        <title>Ramlibacter sp. GTP1 16S ribosomal RNA gene genome sequencing and assembly.</title>
        <authorList>
            <person name="Kang M."/>
        </authorList>
    </citation>
    <scope>NUCLEOTIDE SEQUENCE</scope>
    <source>
        <strain evidence="2">GTP1</strain>
    </source>
</reference>
<gene>
    <name evidence="2" type="ORF">H8R02_18150</name>
</gene>